<dbReference type="GO" id="GO:0004519">
    <property type="term" value="F:endonuclease activity"/>
    <property type="evidence" value="ECO:0007669"/>
    <property type="project" value="UniProtKB-KW"/>
</dbReference>
<evidence type="ECO:0000256" key="7">
    <source>
        <dbReference type="ARBA" id="ARBA00022918"/>
    </source>
</evidence>
<proteinExistence type="predicted"/>
<dbReference type="GO" id="GO:0015074">
    <property type="term" value="P:DNA integration"/>
    <property type="evidence" value="ECO:0007669"/>
    <property type="project" value="InterPro"/>
</dbReference>
<dbReference type="InterPro" id="IPR036397">
    <property type="entry name" value="RNaseH_sf"/>
</dbReference>
<keyword evidence="5" id="KW-0255">Endonuclease</keyword>
<dbReference type="OrthoDB" id="6627185at2759"/>
<dbReference type="InterPro" id="IPR050951">
    <property type="entry name" value="Retrovirus_Pol_polyprotein"/>
</dbReference>
<gene>
    <name evidence="9" type="primary">POL_0</name>
</gene>
<dbReference type="PANTHER" id="PTHR37984:SF5">
    <property type="entry name" value="PROTEIN NYNRIN-LIKE"/>
    <property type="match status" value="1"/>
</dbReference>
<dbReference type="EC" id="2.7.7.49" evidence="1"/>
<evidence type="ECO:0000256" key="5">
    <source>
        <dbReference type="ARBA" id="ARBA00022759"/>
    </source>
</evidence>
<dbReference type="InterPro" id="IPR041373">
    <property type="entry name" value="RT_RNaseH"/>
</dbReference>
<evidence type="ECO:0000256" key="1">
    <source>
        <dbReference type="ARBA" id="ARBA00012493"/>
    </source>
</evidence>
<evidence type="ECO:0000259" key="8">
    <source>
        <dbReference type="PROSITE" id="PS50994"/>
    </source>
</evidence>
<evidence type="ECO:0000256" key="6">
    <source>
        <dbReference type="ARBA" id="ARBA00022801"/>
    </source>
</evidence>
<dbReference type="InterPro" id="IPR001584">
    <property type="entry name" value="Integrase_cat-core"/>
</dbReference>
<dbReference type="FunFam" id="3.10.20.370:FF:000001">
    <property type="entry name" value="Retrovirus-related Pol polyprotein from transposon 17.6-like protein"/>
    <property type="match status" value="1"/>
</dbReference>
<reference evidence="9" key="1">
    <citation type="submission" date="2017-10" db="EMBL/GenBank/DDBJ databases">
        <title>Transcriptome Assembly of Sugarcane Aphid Adults.</title>
        <authorList>
            <person name="Scully E.D."/>
            <person name="Palmer N.A."/>
            <person name="Geib S.M."/>
            <person name="Sarath G."/>
            <person name="Sattler S.E."/>
        </authorList>
    </citation>
    <scope>NUCLEOTIDE SEQUENCE</scope>
    <source>
        <tissue evidence="9">Whole body</tissue>
    </source>
</reference>
<dbReference type="Gene3D" id="3.30.70.270">
    <property type="match status" value="1"/>
</dbReference>
<dbReference type="GO" id="GO:0003676">
    <property type="term" value="F:nucleic acid binding"/>
    <property type="evidence" value="ECO:0007669"/>
    <property type="project" value="InterPro"/>
</dbReference>
<dbReference type="InterPro" id="IPR012337">
    <property type="entry name" value="RNaseH-like_sf"/>
</dbReference>
<feature type="domain" description="Integrase catalytic" evidence="8">
    <location>
        <begin position="450"/>
        <end position="547"/>
    </location>
</feature>
<dbReference type="PANTHER" id="PTHR37984">
    <property type="entry name" value="PROTEIN CBG26694"/>
    <property type="match status" value="1"/>
</dbReference>
<keyword evidence="4" id="KW-0540">Nuclease</keyword>
<dbReference type="InterPro" id="IPR043128">
    <property type="entry name" value="Rev_trsase/Diguanyl_cyclase"/>
</dbReference>
<name>A0A2H8TD30_9HEMI</name>
<dbReference type="PROSITE" id="PS50994">
    <property type="entry name" value="INTEGRASE"/>
    <property type="match status" value="1"/>
</dbReference>
<organism evidence="9">
    <name type="scientific">Melanaphis sacchari</name>
    <dbReference type="NCBI Taxonomy" id="742174"/>
    <lineage>
        <taxon>Eukaryota</taxon>
        <taxon>Metazoa</taxon>
        <taxon>Ecdysozoa</taxon>
        <taxon>Arthropoda</taxon>
        <taxon>Hexapoda</taxon>
        <taxon>Insecta</taxon>
        <taxon>Pterygota</taxon>
        <taxon>Neoptera</taxon>
        <taxon>Paraneoptera</taxon>
        <taxon>Hemiptera</taxon>
        <taxon>Sternorrhyncha</taxon>
        <taxon>Aphidomorpha</taxon>
        <taxon>Aphidoidea</taxon>
        <taxon>Aphididae</taxon>
        <taxon>Aphidini</taxon>
        <taxon>Melanaphis</taxon>
    </lineage>
</organism>
<sequence>MKTEFHPIRRKKECIKNYPRPKNPKDIKSFLGLLNYYRRFVDNFAKIAKPLTTLLKKNVNFKWDDRCENAFDKLKQVLMNPPLLVYPDWEKGNFNLTTDASQYAIGAVLSQGIVPNDQPIAYASRTLNQAETNYSVIQKELLAIIWAVKHFRCYLYGRHFIIITDHRPLTFLFGIKDVSSQLIRWRLQLSEYNYTIKYRAGTENSNADCLSRIRMITSEPSGNETESETENARTFEEFKVAENKVIFNSRILEIDGSIKNANDNENIILPISQDCITTHPAIKQIINDYNLDNLQFTNQDKTIIFNRGNRLIVLYNIKTTYLVELKAEQFFQIISEIKEFCQHNNINTFSTIRIEGTSTLNSYMRIRAMFRYVFKDSSITVTIYNEQHLTNEDKQQIIYEYHNTPTGGHSAVSRTIKRLKLNYQWKNLKTDVKHYILNCEVCQKNKTHKKTKQPMLITTTVTKTFERICLDIVGPLPITELGNTHILTMQDELTRYALAVALASTDATTVARAFVECCVCIFGIPTSILTDCGTNFLSDVLKLCANY</sequence>
<dbReference type="Gene3D" id="1.10.340.70">
    <property type="match status" value="1"/>
</dbReference>
<keyword evidence="7" id="KW-0695">RNA-directed DNA polymerase</keyword>
<evidence type="ECO:0000256" key="3">
    <source>
        <dbReference type="ARBA" id="ARBA00022695"/>
    </source>
</evidence>
<dbReference type="InterPro" id="IPR043502">
    <property type="entry name" value="DNA/RNA_pol_sf"/>
</dbReference>
<evidence type="ECO:0000256" key="2">
    <source>
        <dbReference type="ARBA" id="ARBA00022679"/>
    </source>
</evidence>
<accession>A0A2H8TD30</accession>
<evidence type="ECO:0000313" key="9">
    <source>
        <dbReference type="EMBL" id="MBW12004.1"/>
    </source>
</evidence>
<dbReference type="Pfam" id="PF00665">
    <property type="entry name" value="rve"/>
    <property type="match status" value="1"/>
</dbReference>
<dbReference type="GO" id="GO:0016787">
    <property type="term" value="F:hydrolase activity"/>
    <property type="evidence" value="ECO:0007669"/>
    <property type="project" value="UniProtKB-KW"/>
</dbReference>
<dbReference type="GO" id="GO:0042575">
    <property type="term" value="C:DNA polymerase complex"/>
    <property type="evidence" value="ECO:0007669"/>
    <property type="project" value="UniProtKB-ARBA"/>
</dbReference>
<dbReference type="Pfam" id="PF17921">
    <property type="entry name" value="Integrase_H2C2"/>
    <property type="match status" value="1"/>
</dbReference>
<dbReference type="SUPFAM" id="SSF53098">
    <property type="entry name" value="Ribonuclease H-like"/>
    <property type="match status" value="1"/>
</dbReference>
<dbReference type="Gene3D" id="3.30.420.10">
    <property type="entry name" value="Ribonuclease H-like superfamily/Ribonuclease H"/>
    <property type="match status" value="1"/>
</dbReference>
<dbReference type="CDD" id="cd09274">
    <property type="entry name" value="RNase_HI_RT_Ty3"/>
    <property type="match status" value="1"/>
</dbReference>
<dbReference type="InterPro" id="IPR041588">
    <property type="entry name" value="Integrase_H2C2"/>
</dbReference>
<keyword evidence="3" id="KW-0548">Nucleotidyltransferase</keyword>
<protein>
    <recommendedName>
        <fullName evidence="1">RNA-directed DNA polymerase</fullName>
        <ecNumber evidence="1">2.7.7.49</ecNumber>
    </recommendedName>
</protein>
<keyword evidence="6" id="KW-0378">Hydrolase</keyword>
<dbReference type="FunFam" id="3.30.70.270:FF:000115">
    <property type="entry name" value="Polyprotein of retroviral origin, putative"/>
    <property type="match status" value="1"/>
</dbReference>
<evidence type="ECO:0000256" key="4">
    <source>
        <dbReference type="ARBA" id="ARBA00022722"/>
    </source>
</evidence>
<dbReference type="AlphaFoldDB" id="A0A2H8TD30"/>
<dbReference type="SUPFAM" id="SSF56672">
    <property type="entry name" value="DNA/RNA polymerases"/>
    <property type="match status" value="1"/>
</dbReference>
<dbReference type="EMBL" id="GFXV01000199">
    <property type="protein sequence ID" value="MBW12004.1"/>
    <property type="molecule type" value="Transcribed_RNA"/>
</dbReference>
<dbReference type="Pfam" id="PF17917">
    <property type="entry name" value="RT_RNaseH"/>
    <property type="match status" value="1"/>
</dbReference>
<keyword evidence="2" id="KW-0808">Transferase</keyword>
<dbReference type="GO" id="GO:0003964">
    <property type="term" value="F:RNA-directed DNA polymerase activity"/>
    <property type="evidence" value="ECO:0007669"/>
    <property type="project" value="UniProtKB-KW"/>
</dbReference>